<sequence length="227" mass="24752">MIDPRRSQQSFMSTRVALAFGVLLSGAFGLAAAVYIKPAAPTLRTVAVPAAGSRAPQEFEKNRPTLVSTRADEVARQVAPADGLIRFCSSHVTETRSFVIFRHGTCVVLQEPVTDPIAEAERILRANNDPEARFLPELTSEGNLIVGFKEPLFHTFTAAEREAMLDELTKITPALLTPSERVSAADDWVPPTHARFGLLARRRMLEDAAKPIPVKVIRASRAVAAND</sequence>
<dbReference type="Proteomes" id="UP001476282">
    <property type="component" value="Unassembled WGS sequence"/>
</dbReference>
<reference evidence="1 2" key="1">
    <citation type="submission" date="2024-02" db="EMBL/GenBank/DDBJ databases">
        <title>Haloferula sargassicola NBRC 104335.</title>
        <authorList>
            <person name="Ichikawa N."/>
            <person name="Katano-Makiyama Y."/>
            <person name="Hidaka K."/>
        </authorList>
    </citation>
    <scope>NUCLEOTIDE SEQUENCE [LARGE SCALE GENOMIC DNA]</scope>
    <source>
        <strain evidence="1 2">NBRC 104335</strain>
    </source>
</reference>
<protein>
    <submittedName>
        <fullName evidence="1">Uncharacterized protein</fullName>
    </submittedName>
</protein>
<keyword evidence="2" id="KW-1185">Reference proteome</keyword>
<name>A0ABP9UYW8_9BACT</name>
<evidence type="ECO:0000313" key="2">
    <source>
        <dbReference type="Proteomes" id="UP001476282"/>
    </source>
</evidence>
<evidence type="ECO:0000313" key="1">
    <source>
        <dbReference type="EMBL" id="GAA5484564.1"/>
    </source>
</evidence>
<proteinExistence type="predicted"/>
<gene>
    <name evidence="1" type="ORF">Hsar01_03808</name>
</gene>
<organism evidence="1 2">
    <name type="scientific">Haloferula sargassicola</name>
    <dbReference type="NCBI Taxonomy" id="490096"/>
    <lineage>
        <taxon>Bacteria</taxon>
        <taxon>Pseudomonadati</taxon>
        <taxon>Verrucomicrobiota</taxon>
        <taxon>Verrucomicrobiia</taxon>
        <taxon>Verrucomicrobiales</taxon>
        <taxon>Verrucomicrobiaceae</taxon>
        <taxon>Haloferula</taxon>
    </lineage>
</organism>
<dbReference type="EMBL" id="BAABRI010000028">
    <property type="protein sequence ID" value="GAA5484564.1"/>
    <property type="molecule type" value="Genomic_DNA"/>
</dbReference>
<accession>A0ABP9UYW8</accession>
<comment type="caution">
    <text evidence="1">The sequence shown here is derived from an EMBL/GenBank/DDBJ whole genome shotgun (WGS) entry which is preliminary data.</text>
</comment>